<gene>
    <name evidence="5" type="ORF">SLEP1_g15253</name>
</gene>
<dbReference type="PANTHER" id="PTHR31618:SF1">
    <property type="entry name" value="EF-HAND DOMAIN-CONTAINING PROTEIN"/>
    <property type="match status" value="1"/>
</dbReference>
<dbReference type="Proteomes" id="UP001054252">
    <property type="component" value="Unassembled WGS sequence"/>
</dbReference>
<evidence type="ECO:0000256" key="4">
    <source>
        <dbReference type="SAM" id="Phobius"/>
    </source>
</evidence>
<evidence type="ECO:0000256" key="2">
    <source>
        <dbReference type="ARBA" id="ARBA00008017"/>
    </source>
</evidence>
<sequence>MFWLVKTLLVKVLASSFHKSTYFDRILDSLFNQYVIEALSGPPKNQKIKEEGRGIAGSGKIRKSSQDKTNTLLCLASKKEDKISWGISIDELHQMNPKNISAWNMKRLMNMIQHGPLSTLDKQIKDSKSTEIEAKNAAKKIFENVAKPGFGHIDLEDIERFMGEDEALKTTSLFEKGSESKKISKSTVKNWVVNAFRERRALSLTLNDTKTAVQRFHWVVNVLVIIIIAVISLHVLGITIGKVVLVVSTQVLLLAFISGDTLKAIFQSIIFIFITHPFDVGDRCQIDRIQNTLRQPSAMFLNLAIREGALFEDAMAELLGCGIDMGTLRFSPEGMSLTVESDGGSVVAALRILANGGGCEWFLCLESASATLNITTLLEILFEASNGKSALSISIDPRNGNNSDEPNTSEFKDVSSPATLAVSWFDPDEIACPLDDYCEMQLEVRKVAGENALLKLDESEYQTSAGISPAGFATLFLKLKDVRTGDNRTNDEIKVMALISNTKKLGFYTCCMGWEGGIEVQWEGQGDEVISMGIYNFVFLCKRTFAAKAVMAQRMYFHIQDGVGNLLRCPLGSGELGHLYFYSLHSRLRLPLVNEATFEFVNTL</sequence>
<dbReference type="EMBL" id="BPVZ01000019">
    <property type="protein sequence ID" value="GKV02870.1"/>
    <property type="molecule type" value="Genomic_DNA"/>
</dbReference>
<evidence type="ECO:0000256" key="3">
    <source>
        <dbReference type="SAM" id="MobiDB-lite"/>
    </source>
</evidence>
<feature type="region of interest" description="Disordered" evidence="3">
    <location>
        <begin position="393"/>
        <end position="412"/>
    </location>
</feature>
<dbReference type="PANTHER" id="PTHR31618">
    <property type="entry name" value="MECHANOSENSITIVE ION CHANNEL PROTEIN 5"/>
    <property type="match status" value="1"/>
</dbReference>
<keyword evidence="4" id="KW-1133">Transmembrane helix</keyword>
<evidence type="ECO:0000313" key="5">
    <source>
        <dbReference type="EMBL" id="GKV02870.1"/>
    </source>
</evidence>
<comment type="caution">
    <text evidence="5">The sequence shown here is derived from an EMBL/GenBank/DDBJ whole genome shotgun (WGS) entry which is preliminary data.</text>
</comment>
<keyword evidence="4" id="KW-0472">Membrane</keyword>
<feature type="transmembrane region" description="Helical" evidence="4">
    <location>
        <begin position="251"/>
        <end position="274"/>
    </location>
</feature>
<dbReference type="GO" id="GO:0006820">
    <property type="term" value="P:monoatomic anion transport"/>
    <property type="evidence" value="ECO:0007669"/>
    <property type="project" value="TreeGrafter"/>
</dbReference>
<feature type="transmembrane region" description="Helical" evidence="4">
    <location>
        <begin position="216"/>
        <end position="239"/>
    </location>
</feature>
<comment type="similarity">
    <text evidence="2">Belongs to the MscS (TC 1.A.23) family.</text>
</comment>
<accession>A0AAV5IW85</accession>
<evidence type="ECO:0000313" key="6">
    <source>
        <dbReference type="Proteomes" id="UP001054252"/>
    </source>
</evidence>
<keyword evidence="4" id="KW-0812">Transmembrane</keyword>
<reference evidence="5 6" key="1">
    <citation type="journal article" date="2021" name="Commun. Biol.">
        <title>The genome of Shorea leprosula (Dipterocarpaceae) highlights the ecological relevance of drought in aseasonal tropical rainforests.</title>
        <authorList>
            <person name="Ng K.K.S."/>
            <person name="Kobayashi M.J."/>
            <person name="Fawcett J.A."/>
            <person name="Hatakeyama M."/>
            <person name="Paape T."/>
            <person name="Ng C.H."/>
            <person name="Ang C.C."/>
            <person name="Tnah L.H."/>
            <person name="Lee C.T."/>
            <person name="Nishiyama T."/>
            <person name="Sese J."/>
            <person name="O'Brien M.J."/>
            <person name="Copetti D."/>
            <person name="Mohd Noor M.I."/>
            <person name="Ong R.C."/>
            <person name="Putra M."/>
            <person name="Sireger I.Z."/>
            <person name="Indrioko S."/>
            <person name="Kosugi Y."/>
            <person name="Izuno A."/>
            <person name="Isagi Y."/>
            <person name="Lee S.L."/>
            <person name="Shimizu K.K."/>
        </authorList>
    </citation>
    <scope>NUCLEOTIDE SEQUENCE [LARGE SCALE GENOMIC DNA]</scope>
    <source>
        <strain evidence="5">214</strain>
    </source>
</reference>
<name>A0AAV5IW85_9ROSI</name>
<dbReference type="InterPro" id="IPR016688">
    <property type="entry name" value="MscS-like_plants/fungi"/>
</dbReference>
<feature type="compositionally biased region" description="Polar residues" evidence="3">
    <location>
        <begin position="399"/>
        <end position="409"/>
    </location>
</feature>
<comment type="subcellular location">
    <subcellularLocation>
        <location evidence="1">Membrane</location>
        <topology evidence="1">Multi-pass membrane protein</topology>
    </subcellularLocation>
</comment>
<dbReference type="GO" id="GO:0008381">
    <property type="term" value="F:mechanosensitive monoatomic ion channel activity"/>
    <property type="evidence" value="ECO:0007669"/>
    <property type="project" value="TreeGrafter"/>
</dbReference>
<organism evidence="5 6">
    <name type="scientific">Rubroshorea leprosula</name>
    <dbReference type="NCBI Taxonomy" id="152421"/>
    <lineage>
        <taxon>Eukaryota</taxon>
        <taxon>Viridiplantae</taxon>
        <taxon>Streptophyta</taxon>
        <taxon>Embryophyta</taxon>
        <taxon>Tracheophyta</taxon>
        <taxon>Spermatophyta</taxon>
        <taxon>Magnoliopsida</taxon>
        <taxon>eudicotyledons</taxon>
        <taxon>Gunneridae</taxon>
        <taxon>Pentapetalae</taxon>
        <taxon>rosids</taxon>
        <taxon>malvids</taxon>
        <taxon>Malvales</taxon>
        <taxon>Dipterocarpaceae</taxon>
        <taxon>Rubroshorea</taxon>
    </lineage>
</organism>
<protein>
    <submittedName>
        <fullName evidence="5">Uncharacterized protein</fullName>
    </submittedName>
</protein>
<dbReference type="AlphaFoldDB" id="A0AAV5IW85"/>
<evidence type="ECO:0000256" key="1">
    <source>
        <dbReference type="ARBA" id="ARBA00004141"/>
    </source>
</evidence>
<proteinExistence type="inferred from homology"/>
<dbReference type="GO" id="GO:0005886">
    <property type="term" value="C:plasma membrane"/>
    <property type="evidence" value="ECO:0007669"/>
    <property type="project" value="TreeGrafter"/>
</dbReference>
<keyword evidence="6" id="KW-1185">Reference proteome</keyword>